<dbReference type="PANTHER" id="PTHR37316:SF3">
    <property type="entry name" value="TEICHOIC ACID GLYCEROL-PHOSPHATE TRANSFERASE"/>
    <property type="match status" value="1"/>
</dbReference>
<dbReference type="Gene3D" id="3.40.50.11820">
    <property type="match status" value="1"/>
</dbReference>
<proteinExistence type="inferred from homology"/>
<evidence type="ECO:0000313" key="8">
    <source>
        <dbReference type="Proteomes" id="UP000245998"/>
    </source>
</evidence>
<dbReference type="AlphaFoldDB" id="A0A2U1K5S9"/>
<dbReference type="OrthoDB" id="9811865at2"/>
<dbReference type="PANTHER" id="PTHR37316">
    <property type="entry name" value="TEICHOIC ACID GLYCEROL-PHOSPHATE PRIMASE"/>
    <property type="match status" value="1"/>
</dbReference>
<dbReference type="Pfam" id="PF04464">
    <property type="entry name" value="Glyphos_transf"/>
    <property type="match status" value="1"/>
</dbReference>
<keyword evidence="3" id="KW-1003">Cell membrane</keyword>
<evidence type="ECO:0000256" key="5">
    <source>
        <dbReference type="ARBA" id="ARBA00022944"/>
    </source>
</evidence>
<dbReference type="GO" id="GO:0047355">
    <property type="term" value="F:CDP-glycerol glycerophosphotransferase activity"/>
    <property type="evidence" value="ECO:0007669"/>
    <property type="project" value="InterPro"/>
</dbReference>
<dbReference type="EMBL" id="QCZG01000004">
    <property type="protein sequence ID" value="PWA12886.1"/>
    <property type="molecule type" value="Genomic_DNA"/>
</dbReference>
<protein>
    <submittedName>
        <fullName evidence="7">CDP-glycerol glycerophosphotransferase family protein</fullName>
    </submittedName>
</protein>
<dbReference type="InterPro" id="IPR043148">
    <property type="entry name" value="TagF_C"/>
</dbReference>
<dbReference type="InterPro" id="IPR043149">
    <property type="entry name" value="TagF_N"/>
</dbReference>
<dbReference type="GO" id="GO:0005886">
    <property type="term" value="C:plasma membrane"/>
    <property type="evidence" value="ECO:0007669"/>
    <property type="project" value="UniProtKB-SubCell"/>
</dbReference>
<dbReference type="SUPFAM" id="SSF53756">
    <property type="entry name" value="UDP-Glycosyltransferase/glycogen phosphorylase"/>
    <property type="match status" value="1"/>
</dbReference>
<dbReference type="GO" id="GO:0019350">
    <property type="term" value="P:teichoic acid biosynthetic process"/>
    <property type="evidence" value="ECO:0007669"/>
    <property type="project" value="UniProtKB-KW"/>
</dbReference>
<keyword evidence="5" id="KW-0777">Teichoic acid biosynthesis</keyword>
<comment type="similarity">
    <text evidence="2">Belongs to the CDP-glycerol glycerophosphotransferase family.</text>
</comment>
<evidence type="ECO:0000256" key="2">
    <source>
        <dbReference type="ARBA" id="ARBA00010488"/>
    </source>
</evidence>
<comment type="caution">
    <text evidence="7">The sequence shown here is derived from an EMBL/GenBank/DDBJ whole genome shotgun (WGS) entry which is preliminary data.</text>
</comment>
<sequence length="691" mass="82368">MSIKKRKNIEMTKLERNDKIFHIDLPLKKSLLTHAEDFYFLLKQRKGKQEVKLQSSIKMKKRDFLICELLVPPPSCLDSEFGEEIWDLYLVDNERKTRVKSRHDDYSLLTVLLPEEKKLFYPYTTIKSNLSFVVCDYRLFANFKRIAMVEDGFAFEGYFYYPPMLGNKAIKLLSSNLIVTNSRNDEIVKIPLTQIERHNERMKHTEFEGVFKIGKDIDYTLKTSYKFYFEMTYENNGVIKTIQSPRMRWIQEKRKHKKKVMRSKAGKALLHAFPTKKSSYLSFQVSNYLFKKEVINGARSKWIQFRRSNLVQEIYRNTFIILGKLPKKNVVMFESFHGKQFSCSPRAIYEQMKKSNLNYEMYWSVDRSQMKFFANFDVTPVRRFSLKWLLLMARARVWVTNARLPLWLPKPNGTVYLQTWHGTPLKKLGVDIEEVHMPGTNTDKYKENFLKESSKWDYLISPNAYSTEIFRRAFGFEKTVIEAGYPRNDFLINQNNPETIQEIKEKCHLPLDKKMILYAPTWRDNQFYEKGKYKFDLQLDFDKMKKELGDEYVILLRLHYLVAENLNLSGYEDFVYDLSKHEDIRELYLISDLLITDYSSVFFDYANLKRPMFFFVYDIEDYRDNLRGFYFDFENNAPGPLVKTTDELLAEIKNIDENGFTPSEKIEEFYQKFCYLEDGKASERVVDEVFK</sequence>
<organism evidence="7 8">
    <name type="scientific">Pueribacillus theae</name>
    <dbReference type="NCBI Taxonomy" id="2171751"/>
    <lineage>
        <taxon>Bacteria</taxon>
        <taxon>Bacillati</taxon>
        <taxon>Bacillota</taxon>
        <taxon>Bacilli</taxon>
        <taxon>Bacillales</taxon>
        <taxon>Bacillaceae</taxon>
        <taxon>Pueribacillus</taxon>
    </lineage>
</organism>
<dbReference type="Proteomes" id="UP000245998">
    <property type="component" value="Unassembled WGS sequence"/>
</dbReference>
<evidence type="ECO:0000256" key="3">
    <source>
        <dbReference type="ARBA" id="ARBA00022475"/>
    </source>
</evidence>
<gene>
    <name evidence="7" type="ORF">DCC39_03175</name>
</gene>
<name>A0A2U1K5S9_9BACI</name>
<evidence type="ECO:0000256" key="1">
    <source>
        <dbReference type="ARBA" id="ARBA00004202"/>
    </source>
</evidence>
<keyword evidence="4 7" id="KW-0808">Transferase</keyword>
<evidence type="ECO:0000256" key="4">
    <source>
        <dbReference type="ARBA" id="ARBA00022679"/>
    </source>
</evidence>
<evidence type="ECO:0000313" key="7">
    <source>
        <dbReference type="EMBL" id="PWA12886.1"/>
    </source>
</evidence>
<dbReference type="InterPro" id="IPR051612">
    <property type="entry name" value="Teichoic_Acid_Biosynth"/>
</dbReference>
<dbReference type="RefSeq" id="WP_116553440.1">
    <property type="nucleotide sequence ID" value="NZ_QCZG01000004.1"/>
</dbReference>
<comment type="subcellular location">
    <subcellularLocation>
        <location evidence="1">Cell membrane</location>
        <topology evidence="1">Peripheral membrane protein</topology>
    </subcellularLocation>
</comment>
<dbReference type="InterPro" id="IPR007554">
    <property type="entry name" value="Glycerophosphate_synth"/>
</dbReference>
<keyword evidence="8" id="KW-1185">Reference proteome</keyword>
<keyword evidence="6" id="KW-0472">Membrane</keyword>
<accession>A0A2U1K5S9</accession>
<evidence type="ECO:0000256" key="6">
    <source>
        <dbReference type="ARBA" id="ARBA00023136"/>
    </source>
</evidence>
<dbReference type="Gene3D" id="3.40.50.12580">
    <property type="match status" value="1"/>
</dbReference>
<reference evidence="7 8" key="1">
    <citation type="submission" date="2018-04" db="EMBL/GenBank/DDBJ databases">
        <title>Camelliibacillus theae gen. nov., sp. nov., isolated from Pu'er tea.</title>
        <authorList>
            <person name="Niu L."/>
        </authorList>
    </citation>
    <scope>NUCLEOTIDE SEQUENCE [LARGE SCALE GENOMIC DNA]</scope>
    <source>
        <strain evidence="7 8">T8</strain>
    </source>
</reference>